<protein>
    <submittedName>
        <fullName evidence="1">Uncharacterized protein</fullName>
    </submittedName>
</protein>
<organism evidence="1 2">
    <name type="scientific">Hyaloperonospora arabidopsidis (strain Emoy2)</name>
    <name type="common">Downy mildew agent</name>
    <name type="synonym">Peronospora arabidopsidis</name>
    <dbReference type="NCBI Taxonomy" id="559515"/>
    <lineage>
        <taxon>Eukaryota</taxon>
        <taxon>Sar</taxon>
        <taxon>Stramenopiles</taxon>
        <taxon>Oomycota</taxon>
        <taxon>Peronosporomycetes</taxon>
        <taxon>Peronosporales</taxon>
        <taxon>Peronosporaceae</taxon>
        <taxon>Hyaloperonospora</taxon>
    </lineage>
</organism>
<sequence>MNILNEDDDIFHPTHWSFSCLIEVEWNGRRTYVFDHLQRRFRRLAVRYGRIRAAFCHIQVYY</sequence>
<dbReference type="Proteomes" id="UP000011713">
    <property type="component" value="Unassembled WGS sequence"/>
</dbReference>
<evidence type="ECO:0000313" key="2">
    <source>
        <dbReference type="Proteomes" id="UP000011713"/>
    </source>
</evidence>
<dbReference type="AlphaFoldDB" id="M4B2P9"/>
<proteinExistence type="predicted"/>
<dbReference type="VEuPathDB" id="FungiDB:HpaG800547"/>
<dbReference type="EMBL" id="JH598094">
    <property type="status" value="NOT_ANNOTATED_CDS"/>
    <property type="molecule type" value="Genomic_DNA"/>
</dbReference>
<reference evidence="1" key="2">
    <citation type="submission" date="2015-06" db="UniProtKB">
        <authorList>
            <consortium name="EnsemblProtists"/>
        </authorList>
    </citation>
    <scope>IDENTIFICATION</scope>
    <source>
        <strain evidence="1">Emoy2</strain>
    </source>
</reference>
<dbReference type="EnsemblProtists" id="HpaT800547">
    <property type="protein sequence ID" value="HpaP800547"/>
    <property type="gene ID" value="HpaG800547"/>
</dbReference>
<evidence type="ECO:0000313" key="1">
    <source>
        <dbReference type="EnsemblProtists" id="HpaP800547"/>
    </source>
</evidence>
<accession>M4B2P9</accession>
<name>M4B2P9_HYAAE</name>
<dbReference type="HOGENOM" id="CLU_2908854_0_0_1"/>
<keyword evidence="2" id="KW-1185">Reference proteome</keyword>
<reference evidence="2" key="1">
    <citation type="journal article" date="2010" name="Science">
        <title>Signatures of adaptation to obligate biotrophy in the Hyaloperonospora arabidopsidis genome.</title>
        <authorList>
            <person name="Baxter L."/>
            <person name="Tripathy S."/>
            <person name="Ishaque N."/>
            <person name="Boot N."/>
            <person name="Cabral A."/>
            <person name="Kemen E."/>
            <person name="Thines M."/>
            <person name="Ah-Fong A."/>
            <person name="Anderson R."/>
            <person name="Badejoko W."/>
            <person name="Bittner-Eddy P."/>
            <person name="Boore J.L."/>
            <person name="Chibucos M.C."/>
            <person name="Coates M."/>
            <person name="Dehal P."/>
            <person name="Delehaunty K."/>
            <person name="Dong S."/>
            <person name="Downton P."/>
            <person name="Dumas B."/>
            <person name="Fabro G."/>
            <person name="Fronick C."/>
            <person name="Fuerstenberg S.I."/>
            <person name="Fulton L."/>
            <person name="Gaulin E."/>
            <person name="Govers F."/>
            <person name="Hughes L."/>
            <person name="Humphray S."/>
            <person name="Jiang R.H."/>
            <person name="Judelson H."/>
            <person name="Kamoun S."/>
            <person name="Kyung K."/>
            <person name="Meijer H."/>
            <person name="Minx P."/>
            <person name="Morris P."/>
            <person name="Nelson J."/>
            <person name="Phuntumart V."/>
            <person name="Qutob D."/>
            <person name="Rehmany A."/>
            <person name="Rougon-Cardoso A."/>
            <person name="Ryden P."/>
            <person name="Torto-Alalibo T."/>
            <person name="Studholme D."/>
            <person name="Wang Y."/>
            <person name="Win J."/>
            <person name="Wood J."/>
            <person name="Clifton S.W."/>
            <person name="Rogers J."/>
            <person name="Van den Ackerveken G."/>
            <person name="Jones J.D."/>
            <person name="McDowell J.M."/>
            <person name="Beynon J."/>
            <person name="Tyler B.M."/>
        </authorList>
    </citation>
    <scope>NUCLEOTIDE SEQUENCE [LARGE SCALE GENOMIC DNA]</scope>
    <source>
        <strain evidence="2">Emoy2</strain>
    </source>
</reference>
<dbReference type="InParanoid" id="M4B2P9"/>